<dbReference type="InterPro" id="IPR000305">
    <property type="entry name" value="GIY-YIG_endonuc"/>
</dbReference>
<dbReference type="OrthoDB" id="24645at2759"/>
<dbReference type="Proteomes" id="UP000634136">
    <property type="component" value="Unassembled WGS sequence"/>
</dbReference>
<organism evidence="3 4">
    <name type="scientific">Senna tora</name>
    <dbReference type="NCBI Taxonomy" id="362788"/>
    <lineage>
        <taxon>Eukaryota</taxon>
        <taxon>Viridiplantae</taxon>
        <taxon>Streptophyta</taxon>
        <taxon>Embryophyta</taxon>
        <taxon>Tracheophyta</taxon>
        <taxon>Spermatophyta</taxon>
        <taxon>Magnoliopsida</taxon>
        <taxon>eudicotyledons</taxon>
        <taxon>Gunneridae</taxon>
        <taxon>Pentapetalae</taxon>
        <taxon>rosids</taxon>
        <taxon>fabids</taxon>
        <taxon>Fabales</taxon>
        <taxon>Fabaceae</taxon>
        <taxon>Caesalpinioideae</taxon>
        <taxon>Cassia clade</taxon>
        <taxon>Senna</taxon>
    </lineage>
</organism>
<comment type="caution">
    <text evidence="3">The sequence shown here is derived from an EMBL/GenBank/DDBJ whole genome shotgun (WGS) entry which is preliminary data.</text>
</comment>
<evidence type="ECO:0000256" key="1">
    <source>
        <dbReference type="SAM" id="MobiDB-lite"/>
    </source>
</evidence>
<dbReference type="InterPro" id="IPR050381">
    <property type="entry name" value="SLX1_endonuclease"/>
</dbReference>
<dbReference type="EMBL" id="JAAIUW010000007">
    <property type="protein sequence ID" value="KAF7824617.1"/>
    <property type="molecule type" value="Genomic_DNA"/>
</dbReference>
<dbReference type="PANTHER" id="PTHR20208:SF13">
    <property type="entry name" value="STRUCTURE-SPECIFIC ENDONUCLEASE SUBUNIT SLX1"/>
    <property type="match status" value="1"/>
</dbReference>
<sequence length="163" mass="18344">MMRTLSSTFPSVKRSFPNPNLPKLSSPPPSYANSSAKSKSGSWCVYLILATNHPIKTYVGVTTNFSRRLKEHNGELRGGAKASRAGRPWVCACLIRGFTDRSEACVFESKWKAFSRRGTRKKQDEEVDDPSLALLQHRQAALNKVRASLDCNHLKFKWHLNPL</sequence>
<feature type="domain" description="GIY-YIG" evidence="2">
    <location>
        <begin position="41"/>
        <end position="123"/>
    </location>
</feature>
<protein>
    <submittedName>
        <fullName evidence="3">Structure-specific endonuclease subunit slx1</fullName>
    </submittedName>
</protein>
<dbReference type="Gene3D" id="3.40.1440.10">
    <property type="entry name" value="GIY-YIG endonuclease"/>
    <property type="match status" value="1"/>
</dbReference>
<feature type="region of interest" description="Disordered" evidence="1">
    <location>
        <begin position="1"/>
        <end position="33"/>
    </location>
</feature>
<dbReference type="Pfam" id="PF01541">
    <property type="entry name" value="GIY-YIG"/>
    <property type="match status" value="1"/>
</dbReference>
<keyword evidence="3" id="KW-0255">Endonuclease</keyword>
<keyword evidence="3" id="KW-0378">Hydrolase</keyword>
<feature type="compositionally biased region" description="Polar residues" evidence="1">
    <location>
        <begin position="1"/>
        <end position="10"/>
    </location>
</feature>
<evidence type="ECO:0000313" key="4">
    <source>
        <dbReference type="Proteomes" id="UP000634136"/>
    </source>
</evidence>
<keyword evidence="3" id="KW-0540">Nuclease</keyword>
<dbReference type="SUPFAM" id="SSF82771">
    <property type="entry name" value="GIY-YIG endonuclease"/>
    <property type="match status" value="1"/>
</dbReference>
<evidence type="ECO:0000313" key="3">
    <source>
        <dbReference type="EMBL" id="KAF7824617.1"/>
    </source>
</evidence>
<dbReference type="PANTHER" id="PTHR20208">
    <property type="entry name" value="STRUCTURE-SPECIFIC ENDONUCLEASE SUBUNIT SLX1"/>
    <property type="match status" value="1"/>
</dbReference>
<name>A0A834WJ28_9FABA</name>
<gene>
    <name evidence="3" type="ORF">G2W53_022761</name>
</gene>
<reference evidence="3" key="1">
    <citation type="submission" date="2020-09" db="EMBL/GenBank/DDBJ databases">
        <title>Genome-Enabled Discovery of Anthraquinone Biosynthesis in Senna tora.</title>
        <authorList>
            <person name="Kang S.-H."/>
            <person name="Pandey R.P."/>
            <person name="Lee C.-M."/>
            <person name="Sim J.-S."/>
            <person name="Jeong J.-T."/>
            <person name="Choi B.-S."/>
            <person name="Jung M."/>
            <person name="Ginzburg D."/>
            <person name="Zhao K."/>
            <person name="Won S.Y."/>
            <person name="Oh T.-J."/>
            <person name="Yu Y."/>
            <person name="Kim N.-H."/>
            <person name="Lee O.R."/>
            <person name="Lee T.-H."/>
            <person name="Bashyal P."/>
            <person name="Kim T.-S."/>
            <person name="Lee W.-H."/>
            <person name="Kawkins C."/>
            <person name="Kim C.-K."/>
            <person name="Kim J.S."/>
            <person name="Ahn B.O."/>
            <person name="Rhee S.Y."/>
            <person name="Sohng J.K."/>
        </authorList>
    </citation>
    <scope>NUCLEOTIDE SEQUENCE</scope>
    <source>
        <tissue evidence="3">Leaf</tissue>
    </source>
</reference>
<accession>A0A834WJ28</accession>
<keyword evidence="4" id="KW-1185">Reference proteome</keyword>
<dbReference type="AlphaFoldDB" id="A0A834WJ28"/>
<dbReference type="GO" id="GO:0004519">
    <property type="term" value="F:endonuclease activity"/>
    <property type="evidence" value="ECO:0007669"/>
    <property type="project" value="UniProtKB-KW"/>
</dbReference>
<dbReference type="PROSITE" id="PS50164">
    <property type="entry name" value="GIY_YIG"/>
    <property type="match status" value="1"/>
</dbReference>
<proteinExistence type="predicted"/>
<evidence type="ECO:0000259" key="2">
    <source>
        <dbReference type="PROSITE" id="PS50164"/>
    </source>
</evidence>
<dbReference type="InterPro" id="IPR035901">
    <property type="entry name" value="GIY-YIG_endonuc_sf"/>
</dbReference>